<evidence type="ECO:0000313" key="14">
    <source>
        <dbReference type="Proteomes" id="UP000539313"/>
    </source>
</evidence>
<dbReference type="GO" id="GO:0004326">
    <property type="term" value="F:tetrahydrofolylpolyglutamate synthase activity"/>
    <property type="evidence" value="ECO:0007669"/>
    <property type="project" value="InterPro"/>
</dbReference>
<feature type="domain" description="Mur ligase central" evidence="12">
    <location>
        <begin position="120"/>
        <end position="297"/>
    </location>
</feature>
<evidence type="ECO:0000256" key="2">
    <source>
        <dbReference type="ARBA" id="ARBA00004752"/>
    </source>
</evidence>
<dbReference type="InterPro" id="IPR013221">
    <property type="entry name" value="Mur_ligase_cen"/>
</dbReference>
<dbReference type="Gene3D" id="3.40.50.720">
    <property type="entry name" value="NAD(P)-binding Rossmann-like Domain"/>
    <property type="match status" value="1"/>
</dbReference>
<comment type="similarity">
    <text evidence="9">Belongs to the MurCDEF family.</text>
</comment>
<dbReference type="Proteomes" id="UP000539313">
    <property type="component" value="Unassembled WGS sequence"/>
</dbReference>
<dbReference type="Pfam" id="PF02875">
    <property type="entry name" value="Mur_ligase_C"/>
    <property type="match status" value="1"/>
</dbReference>
<accession>A0A7W3N305</accession>
<dbReference type="Pfam" id="PF21799">
    <property type="entry name" value="MurD-like_N"/>
    <property type="match status" value="1"/>
</dbReference>
<comment type="pathway">
    <text evidence="2 9 10">Cell wall biogenesis; peptidoglycan biosynthesis.</text>
</comment>
<keyword evidence="3 9" id="KW-0963">Cytoplasm</keyword>
<evidence type="ECO:0000256" key="6">
    <source>
        <dbReference type="ARBA" id="ARBA00022741"/>
    </source>
</evidence>
<organism evidence="13 14">
    <name type="scientific">Thermomonospora cellulosilytica</name>
    <dbReference type="NCBI Taxonomy" id="1411118"/>
    <lineage>
        <taxon>Bacteria</taxon>
        <taxon>Bacillati</taxon>
        <taxon>Actinomycetota</taxon>
        <taxon>Actinomycetes</taxon>
        <taxon>Streptosporangiales</taxon>
        <taxon>Thermomonosporaceae</taxon>
        <taxon>Thermomonospora</taxon>
    </lineage>
</organism>
<dbReference type="PANTHER" id="PTHR43692:SF1">
    <property type="entry name" value="UDP-N-ACETYLMURAMOYLALANINE--D-GLUTAMATE LIGASE"/>
    <property type="match status" value="1"/>
</dbReference>
<dbReference type="GO" id="GO:0051301">
    <property type="term" value="P:cell division"/>
    <property type="evidence" value="ECO:0007669"/>
    <property type="project" value="UniProtKB-KW"/>
</dbReference>
<dbReference type="PROSITE" id="PS01011">
    <property type="entry name" value="FOLYLPOLYGLU_SYNT_1"/>
    <property type="match status" value="1"/>
</dbReference>
<dbReference type="GO" id="GO:0071555">
    <property type="term" value="P:cell wall organization"/>
    <property type="evidence" value="ECO:0007669"/>
    <property type="project" value="UniProtKB-KW"/>
</dbReference>
<dbReference type="SUPFAM" id="SSF53244">
    <property type="entry name" value="MurD-like peptide ligases, peptide-binding domain"/>
    <property type="match status" value="1"/>
</dbReference>
<reference evidence="13 14" key="1">
    <citation type="submission" date="2020-08" db="EMBL/GenBank/DDBJ databases">
        <title>Sequencing the genomes of 1000 actinobacteria strains.</title>
        <authorList>
            <person name="Klenk H.-P."/>
        </authorList>
    </citation>
    <scope>NUCLEOTIDE SEQUENCE [LARGE SCALE GENOMIC DNA]</scope>
    <source>
        <strain evidence="13 14">DSM 45823</strain>
    </source>
</reference>
<evidence type="ECO:0000259" key="12">
    <source>
        <dbReference type="Pfam" id="PF08245"/>
    </source>
</evidence>
<dbReference type="SUPFAM" id="SSF51984">
    <property type="entry name" value="MurCD N-terminal domain"/>
    <property type="match status" value="1"/>
</dbReference>
<evidence type="ECO:0000256" key="9">
    <source>
        <dbReference type="HAMAP-Rule" id="MF_00639"/>
    </source>
</evidence>
<dbReference type="InterPro" id="IPR036565">
    <property type="entry name" value="Mur-like_cat_sf"/>
</dbReference>
<proteinExistence type="inferred from homology"/>
<dbReference type="NCBIfam" id="TIGR01087">
    <property type="entry name" value="murD"/>
    <property type="match status" value="1"/>
</dbReference>
<evidence type="ECO:0000256" key="5">
    <source>
        <dbReference type="ARBA" id="ARBA00022618"/>
    </source>
</evidence>
<dbReference type="PANTHER" id="PTHR43692">
    <property type="entry name" value="UDP-N-ACETYLMURAMOYLALANINE--D-GLUTAMATE LIGASE"/>
    <property type="match status" value="1"/>
</dbReference>
<evidence type="ECO:0000256" key="10">
    <source>
        <dbReference type="RuleBase" id="RU003664"/>
    </source>
</evidence>
<keyword evidence="8 9" id="KW-0131">Cell cycle</keyword>
<evidence type="ECO:0000256" key="7">
    <source>
        <dbReference type="ARBA" id="ARBA00022840"/>
    </source>
</evidence>
<dbReference type="EC" id="6.3.2.9" evidence="9 10"/>
<name>A0A7W3N305_9ACTN</name>
<dbReference type="InterPro" id="IPR018109">
    <property type="entry name" value="Folylpolyglutamate_synth_CS"/>
</dbReference>
<dbReference type="AlphaFoldDB" id="A0A7W3N305"/>
<gene>
    <name evidence="9" type="primary">murD</name>
    <name evidence="13" type="ORF">HNR21_005384</name>
</gene>
<keyword evidence="9 10" id="KW-0961">Cell wall biogenesis/degradation</keyword>
<feature type="binding site" evidence="9">
    <location>
        <begin position="121"/>
        <end position="127"/>
    </location>
    <ligand>
        <name>ATP</name>
        <dbReference type="ChEBI" id="CHEBI:30616"/>
    </ligand>
</feature>
<evidence type="ECO:0000256" key="4">
    <source>
        <dbReference type="ARBA" id="ARBA00022598"/>
    </source>
</evidence>
<dbReference type="GO" id="GO:0008764">
    <property type="term" value="F:UDP-N-acetylmuramoylalanine-D-glutamate ligase activity"/>
    <property type="evidence" value="ECO:0007669"/>
    <property type="project" value="UniProtKB-UniRule"/>
</dbReference>
<keyword evidence="7 9" id="KW-0067">ATP-binding</keyword>
<protein>
    <recommendedName>
        <fullName evidence="9 10">UDP-N-acetylmuramoylalanine--D-glutamate ligase</fullName>
        <ecNumber evidence="9 10">6.3.2.9</ecNumber>
    </recommendedName>
    <alternativeName>
        <fullName evidence="9">D-glutamic acid-adding enzyme</fullName>
    </alternativeName>
    <alternativeName>
        <fullName evidence="9">UDP-N-acetylmuramoyl-L-alanyl-D-glutamate synthetase</fullName>
    </alternativeName>
</protein>
<dbReference type="Gene3D" id="3.90.190.20">
    <property type="entry name" value="Mur ligase, C-terminal domain"/>
    <property type="match status" value="1"/>
</dbReference>
<evidence type="ECO:0000256" key="3">
    <source>
        <dbReference type="ARBA" id="ARBA00022490"/>
    </source>
</evidence>
<dbReference type="EMBL" id="JACJII010000001">
    <property type="protein sequence ID" value="MBA9006502.1"/>
    <property type="molecule type" value="Genomic_DNA"/>
</dbReference>
<dbReference type="InterPro" id="IPR005762">
    <property type="entry name" value="MurD"/>
</dbReference>
<dbReference type="SUPFAM" id="SSF53623">
    <property type="entry name" value="MurD-like peptide ligases, catalytic domain"/>
    <property type="match status" value="1"/>
</dbReference>
<dbReference type="InterPro" id="IPR036615">
    <property type="entry name" value="Mur_ligase_C_dom_sf"/>
</dbReference>
<comment type="subcellular location">
    <subcellularLocation>
        <location evidence="1 9 10">Cytoplasm</location>
    </subcellularLocation>
</comment>
<evidence type="ECO:0000256" key="1">
    <source>
        <dbReference type="ARBA" id="ARBA00004496"/>
    </source>
</evidence>
<dbReference type="GO" id="GO:0005524">
    <property type="term" value="F:ATP binding"/>
    <property type="evidence" value="ECO:0007669"/>
    <property type="project" value="UniProtKB-UniRule"/>
</dbReference>
<comment type="function">
    <text evidence="9 10">Cell wall formation. Catalyzes the addition of glutamate to the nucleotide precursor UDP-N-acetylmuramoyl-L-alanine (UMA).</text>
</comment>
<dbReference type="HAMAP" id="MF_00639">
    <property type="entry name" value="MurD"/>
    <property type="match status" value="1"/>
</dbReference>
<comment type="catalytic activity">
    <reaction evidence="9 10">
        <text>UDP-N-acetyl-alpha-D-muramoyl-L-alanine + D-glutamate + ATP = UDP-N-acetyl-alpha-D-muramoyl-L-alanyl-D-glutamate + ADP + phosphate + H(+)</text>
        <dbReference type="Rhea" id="RHEA:16429"/>
        <dbReference type="ChEBI" id="CHEBI:15378"/>
        <dbReference type="ChEBI" id="CHEBI:29986"/>
        <dbReference type="ChEBI" id="CHEBI:30616"/>
        <dbReference type="ChEBI" id="CHEBI:43474"/>
        <dbReference type="ChEBI" id="CHEBI:83898"/>
        <dbReference type="ChEBI" id="CHEBI:83900"/>
        <dbReference type="ChEBI" id="CHEBI:456216"/>
        <dbReference type="EC" id="6.3.2.9"/>
    </reaction>
</comment>
<keyword evidence="5 9" id="KW-0132">Cell division</keyword>
<evidence type="ECO:0000313" key="13">
    <source>
        <dbReference type="EMBL" id="MBA9006502.1"/>
    </source>
</evidence>
<keyword evidence="14" id="KW-1185">Reference proteome</keyword>
<dbReference type="GO" id="GO:0009252">
    <property type="term" value="P:peptidoglycan biosynthetic process"/>
    <property type="evidence" value="ECO:0007669"/>
    <property type="project" value="UniProtKB-UniRule"/>
</dbReference>
<dbReference type="InterPro" id="IPR004101">
    <property type="entry name" value="Mur_ligase_C"/>
</dbReference>
<keyword evidence="9 10" id="KW-0133">Cell shape</keyword>
<dbReference type="Pfam" id="PF08245">
    <property type="entry name" value="Mur_ligase_M"/>
    <property type="match status" value="1"/>
</dbReference>
<dbReference type="UniPathway" id="UPA00219"/>
<keyword evidence="9 10" id="KW-0573">Peptidoglycan synthesis</keyword>
<comment type="caution">
    <text evidence="13">The sequence shown here is derived from an EMBL/GenBank/DDBJ whole genome shotgun (WGS) entry which is preliminary data.</text>
</comment>
<dbReference type="Gene3D" id="3.40.1190.10">
    <property type="entry name" value="Mur-like, catalytic domain"/>
    <property type="match status" value="1"/>
</dbReference>
<keyword evidence="4 9" id="KW-0436">Ligase</keyword>
<keyword evidence="6 9" id="KW-0547">Nucleotide-binding</keyword>
<sequence length="467" mass="48096">MNADNWRDRPVCVAGLGVSGRAAARALADRGARVTLVDARDDADARAQAEPLREHGVEVRLGDGDTLPPGTDLVVVSPGWRPDAPLPGAAAAAGVEIYGEVELAWRLRPAEGAAPWLALTGTNGKTTAVRMLASILRAAGHRTLAVGNVGTPIVEAAADPSYDVLAVELSSFQLHWSSSLDPLAAAVLNVAPDHIDWHGSLEAYAADKGRIFGPGTFAVANAADPVTLRLAEGASRRAAFTLAIPAPGEVGVVEDLLVDRAFTADPVREAAELASLSDVRPFAPHNVANALAAAALARAYGVPPEAVREGLRAFTPDPHRIAHVATVDGVDYVDDSKATNPHAAQASLAAYEKVVWIAGGLLKGAEVDDLVRSCAGRLRGAVLLGADRGKIAEALARHAPDVPVVDVAETETGAMDTVVTQASRLARPGDTVLLAPAGASFDMFAGYGARGDAFAAAVHRLAGRAAG</sequence>
<evidence type="ECO:0000259" key="11">
    <source>
        <dbReference type="Pfam" id="PF02875"/>
    </source>
</evidence>
<dbReference type="GO" id="GO:0008360">
    <property type="term" value="P:regulation of cell shape"/>
    <property type="evidence" value="ECO:0007669"/>
    <property type="project" value="UniProtKB-KW"/>
</dbReference>
<dbReference type="GO" id="GO:0005737">
    <property type="term" value="C:cytoplasm"/>
    <property type="evidence" value="ECO:0007669"/>
    <property type="project" value="UniProtKB-SubCell"/>
</dbReference>
<evidence type="ECO:0000256" key="8">
    <source>
        <dbReference type="ARBA" id="ARBA00023306"/>
    </source>
</evidence>
<feature type="domain" description="Mur ligase C-terminal" evidence="11">
    <location>
        <begin position="319"/>
        <end position="438"/>
    </location>
</feature>